<name>A0A316EDF1_9BACT</name>
<organism evidence="7 8">
    <name type="scientific">Arcicella aurantiaca</name>
    <dbReference type="NCBI Taxonomy" id="591202"/>
    <lineage>
        <taxon>Bacteria</taxon>
        <taxon>Pseudomonadati</taxon>
        <taxon>Bacteroidota</taxon>
        <taxon>Cytophagia</taxon>
        <taxon>Cytophagales</taxon>
        <taxon>Flectobacillaceae</taxon>
        <taxon>Arcicella</taxon>
    </lineage>
</organism>
<dbReference type="NCBIfam" id="TIGR02937">
    <property type="entry name" value="sigma70-ECF"/>
    <property type="match status" value="1"/>
</dbReference>
<dbReference type="PANTHER" id="PTHR43133">
    <property type="entry name" value="RNA POLYMERASE ECF-TYPE SIGMA FACTO"/>
    <property type="match status" value="1"/>
</dbReference>
<dbReference type="InterPro" id="IPR014284">
    <property type="entry name" value="RNA_pol_sigma-70_dom"/>
</dbReference>
<evidence type="ECO:0000256" key="4">
    <source>
        <dbReference type="ARBA" id="ARBA00023163"/>
    </source>
</evidence>
<evidence type="ECO:0000313" key="7">
    <source>
        <dbReference type="EMBL" id="PWK27673.1"/>
    </source>
</evidence>
<dbReference type="GO" id="GO:0003677">
    <property type="term" value="F:DNA binding"/>
    <property type="evidence" value="ECO:0007669"/>
    <property type="project" value="InterPro"/>
</dbReference>
<dbReference type="Gene3D" id="1.10.1740.10">
    <property type="match status" value="1"/>
</dbReference>
<evidence type="ECO:0000256" key="3">
    <source>
        <dbReference type="ARBA" id="ARBA00023082"/>
    </source>
</evidence>
<dbReference type="RefSeq" id="WP_109742313.1">
    <property type="nucleotide sequence ID" value="NZ_QGGO01000006.1"/>
</dbReference>
<accession>A0A316EDF1</accession>
<keyword evidence="2" id="KW-0805">Transcription regulation</keyword>
<reference evidence="7 8" key="1">
    <citation type="submission" date="2018-05" db="EMBL/GenBank/DDBJ databases">
        <title>Genomic Encyclopedia of Archaeal and Bacterial Type Strains, Phase II (KMG-II): from individual species to whole genera.</title>
        <authorList>
            <person name="Goeker M."/>
        </authorList>
    </citation>
    <scope>NUCLEOTIDE SEQUENCE [LARGE SCALE GENOMIC DNA]</scope>
    <source>
        <strain evidence="7 8">DSM 22214</strain>
    </source>
</reference>
<sequence length="194" mass="22877">MNTEQKYLHLWAKIIKDDKQAFKELFDAFGKELMNYAYKICLDRTMAKSAVQDVFVDIWLYRHNLSNDVQVRFYLYRSVRRAVTRHLKNVNLDAQEFENYLSELIDDASPEAILCKNEFDHQQEQQLASSLKMLSAREREVITLKYYSNLKLKEIAIMLGLKEQTVANTLQNALSKLRTRLSYLVSLLIFLLIK</sequence>
<feature type="domain" description="RNA polymerase sigma factor 70 region 4 type 2" evidence="6">
    <location>
        <begin position="125"/>
        <end position="177"/>
    </location>
</feature>
<evidence type="ECO:0000259" key="6">
    <source>
        <dbReference type="Pfam" id="PF08281"/>
    </source>
</evidence>
<dbReference type="GO" id="GO:0016987">
    <property type="term" value="F:sigma factor activity"/>
    <property type="evidence" value="ECO:0007669"/>
    <property type="project" value="UniProtKB-KW"/>
</dbReference>
<dbReference type="InterPro" id="IPR013325">
    <property type="entry name" value="RNA_pol_sigma_r2"/>
</dbReference>
<evidence type="ECO:0000313" key="8">
    <source>
        <dbReference type="Proteomes" id="UP000245489"/>
    </source>
</evidence>
<feature type="domain" description="RNA polymerase sigma-70 region 2" evidence="5">
    <location>
        <begin position="25"/>
        <end position="88"/>
    </location>
</feature>
<dbReference type="InterPro" id="IPR013324">
    <property type="entry name" value="RNA_pol_sigma_r3/r4-like"/>
</dbReference>
<evidence type="ECO:0000259" key="5">
    <source>
        <dbReference type="Pfam" id="PF04542"/>
    </source>
</evidence>
<dbReference type="CDD" id="cd06171">
    <property type="entry name" value="Sigma70_r4"/>
    <property type="match status" value="1"/>
</dbReference>
<dbReference type="SUPFAM" id="SSF88659">
    <property type="entry name" value="Sigma3 and sigma4 domains of RNA polymerase sigma factors"/>
    <property type="match status" value="1"/>
</dbReference>
<dbReference type="InterPro" id="IPR036388">
    <property type="entry name" value="WH-like_DNA-bd_sf"/>
</dbReference>
<dbReference type="AlphaFoldDB" id="A0A316EDF1"/>
<evidence type="ECO:0000256" key="2">
    <source>
        <dbReference type="ARBA" id="ARBA00023015"/>
    </source>
</evidence>
<comment type="similarity">
    <text evidence="1">Belongs to the sigma-70 factor family. ECF subfamily.</text>
</comment>
<dbReference type="InterPro" id="IPR007627">
    <property type="entry name" value="RNA_pol_sigma70_r2"/>
</dbReference>
<keyword evidence="3" id="KW-0731">Sigma factor</keyword>
<keyword evidence="8" id="KW-1185">Reference proteome</keyword>
<evidence type="ECO:0000256" key="1">
    <source>
        <dbReference type="ARBA" id="ARBA00010641"/>
    </source>
</evidence>
<proteinExistence type="inferred from homology"/>
<dbReference type="Proteomes" id="UP000245489">
    <property type="component" value="Unassembled WGS sequence"/>
</dbReference>
<dbReference type="EMBL" id="QGGO01000006">
    <property type="protein sequence ID" value="PWK27673.1"/>
    <property type="molecule type" value="Genomic_DNA"/>
</dbReference>
<protein>
    <submittedName>
        <fullName evidence="7">RNA polymerase sigma factor (Sigma-70 family)</fullName>
    </submittedName>
</protein>
<dbReference type="OrthoDB" id="9150024at2"/>
<dbReference type="Gene3D" id="1.10.10.10">
    <property type="entry name" value="Winged helix-like DNA-binding domain superfamily/Winged helix DNA-binding domain"/>
    <property type="match status" value="1"/>
</dbReference>
<dbReference type="GO" id="GO:0006352">
    <property type="term" value="P:DNA-templated transcription initiation"/>
    <property type="evidence" value="ECO:0007669"/>
    <property type="project" value="InterPro"/>
</dbReference>
<dbReference type="PANTHER" id="PTHR43133:SF46">
    <property type="entry name" value="RNA POLYMERASE SIGMA-70 FACTOR ECF SUBFAMILY"/>
    <property type="match status" value="1"/>
</dbReference>
<dbReference type="InterPro" id="IPR013249">
    <property type="entry name" value="RNA_pol_sigma70_r4_t2"/>
</dbReference>
<comment type="caution">
    <text evidence="7">The sequence shown here is derived from an EMBL/GenBank/DDBJ whole genome shotgun (WGS) entry which is preliminary data.</text>
</comment>
<dbReference type="Pfam" id="PF04542">
    <property type="entry name" value="Sigma70_r2"/>
    <property type="match status" value="1"/>
</dbReference>
<keyword evidence="4" id="KW-0804">Transcription</keyword>
<dbReference type="InterPro" id="IPR039425">
    <property type="entry name" value="RNA_pol_sigma-70-like"/>
</dbReference>
<dbReference type="Pfam" id="PF08281">
    <property type="entry name" value="Sigma70_r4_2"/>
    <property type="match status" value="1"/>
</dbReference>
<dbReference type="SUPFAM" id="SSF88946">
    <property type="entry name" value="Sigma2 domain of RNA polymerase sigma factors"/>
    <property type="match status" value="1"/>
</dbReference>
<gene>
    <name evidence="7" type="ORF">LV89_01564</name>
</gene>